<dbReference type="InterPro" id="IPR050563">
    <property type="entry name" value="4-hydroxybenzoyl-CoA_TE"/>
</dbReference>
<dbReference type="Pfam" id="PF13279">
    <property type="entry name" value="4HBT_2"/>
    <property type="match status" value="2"/>
</dbReference>
<comment type="similarity">
    <text evidence="1">Belongs to the 4-hydroxybenzoyl-CoA thioesterase family.</text>
</comment>
<proteinExistence type="inferred from homology"/>
<dbReference type="Gene3D" id="3.10.129.10">
    <property type="entry name" value="Hotdog Thioesterase"/>
    <property type="match status" value="3"/>
</dbReference>
<comment type="caution">
    <text evidence="3">The sequence shown here is derived from an EMBL/GenBank/DDBJ whole genome shotgun (WGS) entry which is preliminary data.</text>
</comment>
<dbReference type="SUPFAM" id="SSF54637">
    <property type="entry name" value="Thioesterase/thiol ester dehydrase-isomerase"/>
    <property type="match status" value="3"/>
</dbReference>
<evidence type="ECO:0000313" key="3">
    <source>
        <dbReference type="EMBL" id="GGB61519.1"/>
    </source>
</evidence>
<dbReference type="InterPro" id="IPR029069">
    <property type="entry name" value="HotDog_dom_sf"/>
</dbReference>
<protein>
    <recommendedName>
        <fullName evidence="5">Thioesterase domain-containing protein</fullName>
    </recommendedName>
</protein>
<organism evidence="3 4">
    <name type="scientific">Tistrella bauzanensis</name>
    <dbReference type="NCBI Taxonomy" id="657419"/>
    <lineage>
        <taxon>Bacteria</taxon>
        <taxon>Pseudomonadati</taxon>
        <taxon>Pseudomonadota</taxon>
        <taxon>Alphaproteobacteria</taxon>
        <taxon>Geminicoccales</taxon>
        <taxon>Geminicoccaceae</taxon>
        <taxon>Tistrella</taxon>
    </lineage>
</organism>
<name>A0ABQ1J951_9PROT</name>
<keyword evidence="2" id="KW-0378">Hydrolase</keyword>
<sequence length="451" mass="47518">MQTGNQADEDEMMAEDAGFEDIEAGRGVVVAGETDARGRMSAATITDRITDGAVFVLSAAGLGRHALSEQGLRLKVLASAVEIDEAPAVGEAWRLGLQPVPAEEGAIGFAAELVDPLFGDLMARGLVEVILEDAEGEPVSFPDDIADRLADAATEAAAPDDSLPAGCGVVATRHCDIMGHMNVQFYGVAFEQATRLLTVGLGLPEGVVLKPTRSVIRFKAEQRLGDAFQVTTRPTMVAPDALAVTHELHNIETGALAASVEYVLIPITAATGATHPFDDETVETAAMLGAEVLAGIDIGPGPTPTEGVRVETYRGSIDPWHCDENGLLSQQALIDRFSSGAGQLLGAIGLSGARIQTDRIGTAAVEYRVRYEGPARNGDALVLESQIAGVRDKVLILRHRLVRPGEEATPLLEIDVVAVMLDLEQRRATRVPADVTERARGLLVETEASAG</sequence>
<dbReference type="CDD" id="cd00586">
    <property type="entry name" value="4HBT"/>
    <property type="match status" value="1"/>
</dbReference>
<accession>A0ABQ1J951</accession>
<evidence type="ECO:0000256" key="2">
    <source>
        <dbReference type="ARBA" id="ARBA00022801"/>
    </source>
</evidence>
<dbReference type="EMBL" id="BMDZ01000104">
    <property type="protein sequence ID" value="GGB61519.1"/>
    <property type="molecule type" value="Genomic_DNA"/>
</dbReference>
<dbReference type="Proteomes" id="UP000603352">
    <property type="component" value="Unassembled WGS sequence"/>
</dbReference>
<dbReference type="PANTHER" id="PTHR31793:SF27">
    <property type="entry name" value="NOVEL THIOESTERASE SUPERFAMILY DOMAIN AND SAPOSIN A-TYPE DOMAIN CONTAINING PROTEIN (0610012H03RIK)"/>
    <property type="match status" value="1"/>
</dbReference>
<evidence type="ECO:0008006" key="5">
    <source>
        <dbReference type="Google" id="ProtNLM"/>
    </source>
</evidence>
<dbReference type="RefSeq" id="WP_188582719.1">
    <property type="nucleotide sequence ID" value="NZ_BMDZ01000104.1"/>
</dbReference>
<evidence type="ECO:0000313" key="4">
    <source>
        <dbReference type="Proteomes" id="UP000603352"/>
    </source>
</evidence>
<reference evidence="4" key="1">
    <citation type="journal article" date="2019" name="Int. J. Syst. Evol. Microbiol.">
        <title>The Global Catalogue of Microorganisms (GCM) 10K type strain sequencing project: providing services to taxonomists for standard genome sequencing and annotation.</title>
        <authorList>
            <consortium name="The Broad Institute Genomics Platform"/>
            <consortium name="The Broad Institute Genome Sequencing Center for Infectious Disease"/>
            <person name="Wu L."/>
            <person name="Ma J."/>
        </authorList>
    </citation>
    <scope>NUCLEOTIDE SEQUENCE [LARGE SCALE GENOMIC DNA]</scope>
    <source>
        <strain evidence="4">CGMCC 1.10188</strain>
    </source>
</reference>
<dbReference type="PANTHER" id="PTHR31793">
    <property type="entry name" value="4-HYDROXYBENZOYL-COA THIOESTERASE FAMILY MEMBER"/>
    <property type="match status" value="1"/>
</dbReference>
<gene>
    <name evidence="3" type="ORF">GCM10011505_47710</name>
</gene>
<keyword evidence="4" id="KW-1185">Reference proteome</keyword>
<evidence type="ECO:0000256" key="1">
    <source>
        <dbReference type="ARBA" id="ARBA00005953"/>
    </source>
</evidence>